<keyword evidence="1" id="KW-0472">Membrane</keyword>
<dbReference type="AlphaFoldDB" id="E9H3T1"/>
<dbReference type="KEGG" id="dpx:DAPPUDRAFT_307636"/>
<evidence type="ECO:0000313" key="4">
    <source>
        <dbReference type="Proteomes" id="UP000000305"/>
    </source>
</evidence>
<gene>
    <name evidence="3" type="ORF">DAPPUDRAFT_307636</name>
</gene>
<keyword evidence="2" id="KW-0732">Signal</keyword>
<evidence type="ECO:0000256" key="2">
    <source>
        <dbReference type="SAM" id="SignalP"/>
    </source>
</evidence>
<accession>E9H3T1</accession>
<keyword evidence="4" id="KW-1185">Reference proteome</keyword>
<keyword evidence="1" id="KW-1133">Transmembrane helix</keyword>
<dbReference type="InParanoid" id="E9H3T1"/>
<reference evidence="3 4" key="1">
    <citation type="journal article" date="2011" name="Science">
        <title>The ecoresponsive genome of Daphnia pulex.</title>
        <authorList>
            <person name="Colbourne J.K."/>
            <person name="Pfrender M.E."/>
            <person name="Gilbert D."/>
            <person name="Thomas W.K."/>
            <person name="Tucker A."/>
            <person name="Oakley T.H."/>
            <person name="Tokishita S."/>
            <person name="Aerts A."/>
            <person name="Arnold G.J."/>
            <person name="Basu M.K."/>
            <person name="Bauer D.J."/>
            <person name="Caceres C.E."/>
            <person name="Carmel L."/>
            <person name="Casola C."/>
            <person name="Choi J.H."/>
            <person name="Detter J.C."/>
            <person name="Dong Q."/>
            <person name="Dusheyko S."/>
            <person name="Eads B.D."/>
            <person name="Frohlich T."/>
            <person name="Geiler-Samerotte K.A."/>
            <person name="Gerlach D."/>
            <person name="Hatcher P."/>
            <person name="Jogdeo S."/>
            <person name="Krijgsveld J."/>
            <person name="Kriventseva E.V."/>
            <person name="Kultz D."/>
            <person name="Laforsch C."/>
            <person name="Lindquist E."/>
            <person name="Lopez J."/>
            <person name="Manak J.R."/>
            <person name="Muller J."/>
            <person name="Pangilinan J."/>
            <person name="Patwardhan R.P."/>
            <person name="Pitluck S."/>
            <person name="Pritham E.J."/>
            <person name="Rechtsteiner A."/>
            <person name="Rho M."/>
            <person name="Rogozin I.B."/>
            <person name="Sakarya O."/>
            <person name="Salamov A."/>
            <person name="Schaack S."/>
            <person name="Shapiro H."/>
            <person name="Shiga Y."/>
            <person name="Skalitzky C."/>
            <person name="Smith Z."/>
            <person name="Souvorov A."/>
            <person name="Sung W."/>
            <person name="Tang Z."/>
            <person name="Tsuchiya D."/>
            <person name="Tu H."/>
            <person name="Vos H."/>
            <person name="Wang M."/>
            <person name="Wolf Y.I."/>
            <person name="Yamagata H."/>
            <person name="Yamada T."/>
            <person name="Ye Y."/>
            <person name="Shaw J.R."/>
            <person name="Andrews J."/>
            <person name="Crease T.J."/>
            <person name="Tang H."/>
            <person name="Lucas S.M."/>
            <person name="Robertson H.M."/>
            <person name="Bork P."/>
            <person name="Koonin E.V."/>
            <person name="Zdobnov E.M."/>
            <person name="Grigoriev I.V."/>
            <person name="Lynch M."/>
            <person name="Boore J.L."/>
        </authorList>
    </citation>
    <scope>NUCLEOTIDE SEQUENCE [LARGE SCALE GENOMIC DNA]</scope>
</reference>
<name>E9H3T1_DAPPU</name>
<feature type="chain" id="PRO_5003240793" evidence="2">
    <location>
        <begin position="27"/>
        <end position="71"/>
    </location>
</feature>
<evidence type="ECO:0000256" key="1">
    <source>
        <dbReference type="SAM" id="Phobius"/>
    </source>
</evidence>
<dbReference type="OrthoDB" id="10496906at2759"/>
<feature type="transmembrane region" description="Helical" evidence="1">
    <location>
        <begin position="50"/>
        <end position="66"/>
    </location>
</feature>
<dbReference type="Proteomes" id="UP000000305">
    <property type="component" value="Unassembled WGS sequence"/>
</dbReference>
<evidence type="ECO:0000313" key="3">
    <source>
        <dbReference type="EMBL" id="EFX73578.1"/>
    </source>
</evidence>
<dbReference type="HOGENOM" id="CLU_2742632_0_0_1"/>
<sequence length="71" mass="7762">MFRRCFFYLVGSVVLAMLLTFSIVAADEKQQPAVPEAVESSDLPSDGPNERSFGLIGLVASIWAVLRRTMG</sequence>
<protein>
    <submittedName>
        <fullName evidence="3">Uncharacterized protein</fullName>
    </submittedName>
</protein>
<keyword evidence="1" id="KW-0812">Transmembrane</keyword>
<proteinExistence type="predicted"/>
<dbReference type="EMBL" id="GL732589">
    <property type="protein sequence ID" value="EFX73578.1"/>
    <property type="molecule type" value="Genomic_DNA"/>
</dbReference>
<organism evidence="3 4">
    <name type="scientific">Daphnia pulex</name>
    <name type="common">Water flea</name>
    <dbReference type="NCBI Taxonomy" id="6669"/>
    <lineage>
        <taxon>Eukaryota</taxon>
        <taxon>Metazoa</taxon>
        <taxon>Ecdysozoa</taxon>
        <taxon>Arthropoda</taxon>
        <taxon>Crustacea</taxon>
        <taxon>Branchiopoda</taxon>
        <taxon>Diplostraca</taxon>
        <taxon>Cladocera</taxon>
        <taxon>Anomopoda</taxon>
        <taxon>Daphniidae</taxon>
        <taxon>Daphnia</taxon>
    </lineage>
</organism>
<feature type="signal peptide" evidence="2">
    <location>
        <begin position="1"/>
        <end position="26"/>
    </location>
</feature>